<evidence type="ECO:0000313" key="5">
    <source>
        <dbReference type="Proteomes" id="UP000049023"/>
    </source>
</evidence>
<gene>
    <name evidence="2" type="ORF">ERS007657_04374</name>
    <name evidence="3" type="ORF">ERS027661_04633</name>
</gene>
<name>A0A655AR27_MYCTX</name>
<evidence type="ECO:0000313" key="3">
    <source>
        <dbReference type="EMBL" id="CKT67076.1"/>
    </source>
</evidence>
<organism evidence="3 5">
    <name type="scientific">Mycobacterium tuberculosis</name>
    <dbReference type="NCBI Taxonomy" id="1773"/>
    <lineage>
        <taxon>Bacteria</taxon>
        <taxon>Bacillati</taxon>
        <taxon>Actinomycetota</taxon>
        <taxon>Actinomycetes</taxon>
        <taxon>Mycobacteriales</taxon>
        <taxon>Mycobacteriaceae</taxon>
        <taxon>Mycobacterium</taxon>
        <taxon>Mycobacterium tuberculosis complex</taxon>
    </lineage>
</organism>
<dbReference type="Proteomes" id="UP000049023">
    <property type="component" value="Unassembled WGS sequence"/>
</dbReference>
<proteinExistence type="predicted"/>
<dbReference type="AlphaFoldDB" id="A0A655AR27"/>
<accession>A0A655AR27</accession>
<evidence type="ECO:0000313" key="4">
    <source>
        <dbReference type="Proteomes" id="UP000046680"/>
    </source>
</evidence>
<reference evidence="4 5" key="1">
    <citation type="submission" date="2015-03" db="EMBL/GenBank/DDBJ databases">
        <authorList>
            <consortium name="Pathogen Informatics"/>
        </authorList>
    </citation>
    <scope>NUCLEOTIDE SEQUENCE [LARGE SCALE GENOMIC DNA]</scope>
    <source>
        <strain evidence="3 5">Bir 187</strain>
        <strain evidence="2 4">C09601061</strain>
    </source>
</reference>
<dbReference type="EMBL" id="CNFU01001696">
    <property type="protein sequence ID" value="CKT67076.1"/>
    <property type="molecule type" value="Genomic_DNA"/>
</dbReference>
<feature type="region of interest" description="Disordered" evidence="1">
    <location>
        <begin position="1"/>
        <end position="34"/>
    </location>
</feature>
<dbReference type="EMBL" id="CGCX01002899">
    <property type="protein sequence ID" value="CFS17177.1"/>
    <property type="molecule type" value="Genomic_DNA"/>
</dbReference>
<sequence>MMVSDDMPVESTPLSTVTSGAAPPGNTLDSQRDITAGRVVTSRLERWSRSMAPIAGSLATSASLVRQLRYFR</sequence>
<evidence type="ECO:0000256" key="1">
    <source>
        <dbReference type="SAM" id="MobiDB-lite"/>
    </source>
</evidence>
<protein>
    <submittedName>
        <fullName evidence="3">Uncharacterized protein</fullName>
    </submittedName>
</protein>
<dbReference type="Proteomes" id="UP000046680">
    <property type="component" value="Unassembled WGS sequence"/>
</dbReference>
<evidence type="ECO:0000313" key="2">
    <source>
        <dbReference type="EMBL" id="CFS17177.1"/>
    </source>
</evidence>